<protein>
    <submittedName>
        <fullName evidence="1">Uncharacterized protein</fullName>
    </submittedName>
</protein>
<dbReference type="EMBL" id="BK015412">
    <property type="protein sequence ID" value="DAE05574.1"/>
    <property type="molecule type" value="Genomic_DNA"/>
</dbReference>
<proteinExistence type="predicted"/>
<reference evidence="1" key="1">
    <citation type="journal article" date="2021" name="Proc. Natl. Acad. Sci. U.S.A.">
        <title>A Catalog of Tens of Thousands of Viruses from Human Metagenomes Reveals Hidden Associations with Chronic Diseases.</title>
        <authorList>
            <person name="Tisza M.J."/>
            <person name="Buck C.B."/>
        </authorList>
    </citation>
    <scope>NUCLEOTIDE SEQUENCE</scope>
    <source>
        <strain evidence="1">CtuQh21</strain>
    </source>
</reference>
<sequence length="33" mass="3791">MLYTTTTVDNKTDYETQKIGRETNGKTRPILMA</sequence>
<evidence type="ECO:0000313" key="1">
    <source>
        <dbReference type="EMBL" id="DAE05574.1"/>
    </source>
</evidence>
<organism evidence="1">
    <name type="scientific">Podoviridae sp. ctuQh21</name>
    <dbReference type="NCBI Taxonomy" id="2825284"/>
    <lineage>
        <taxon>Viruses</taxon>
        <taxon>Duplodnaviria</taxon>
        <taxon>Heunggongvirae</taxon>
        <taxon>Uroviricota</taxon>
        <taxon>Caudoviricetes</taxon>
    </lineage>
</organism>
<name>A0A8S5PES2_9CAUD</name>
<accession>A0A8S5PES2</accession>